<protein>
    <recommendedName>
        <fullName evidence="3">VPS9 domain-containing protein</fullName>
    </recommendedName>
</protein>
<proteinExistence type="predicted"/>
<reference evidence="1 2" key="1">
    <citation type="submission" date="2024-10" db="EMBL/GenBank/DDBJ databases">
        <title>The Natural Products Discovery Center: Release of the First 8490 Sequenced Strains for Exploring Actinobacteria Biosynthetic Diversity.</title>
        <authorList>
            <person name="Kalkreuter E."/>
            <person name="Kautsar S.A."/>
            <person name="Yang D."/>
            <person name="Bader C.D."/>
            <person name="Teijaro C.N."/>
            <person name="Fluegel L."/>
            <person name="Davis C.M."/>
            <person name="Simpson J.R."/>
            <person name="Lauterbach L."/>
            <person name="Steele A.D."/>
            <person name="Gui C."/>
            <person name="Meng S."/>
            <person name="Li G."/>
            <person name="Viehrig K."/>
            <person name="Ye F."/>
            <person name="Su P."/>
            <person name="Kiefer A.F."/>
            <person name="Nichols A."/>
            <person name="Cepeda A.J."/>
            <person name="Yan W."/>
            <person name="Fan B."/>
            <person name="Jiang Y."/>
            <person name="Adhikari A."/>
            <person name="Zheng C.-J."/>
            <person name="Schuster L."/>
            <person name="Cowan T.M."/>
            <person name="Smanski M.J."/>
            <person name="Chevrette M.G."/>
            <person name="De Carvalho L.P.S."/>
            <person name="Shen B."/>
        </authorList>
    </citation>
    <scope>NUCLEOTIDE SEQUENCE [LARGE SCALE GENOMIC DNA]</scope>
    <source>
        <strain evidence="1 2">NPDC015755</strain>
    </source>
</reference>
<dbReference type="Proteomes" id="UP001603013">
    <property type="component" value="Unassembled WGS sequence"/>
</dbReference>
<accession>A0ABW6YKJ3</accession>
<organism evidence="1 2">
    <name type="scientific">Streptomyces lateritius</name>
    <dbReference type="NCBI Taxonomy" id="67313"/>
    <lineage>
        <taxon>Bacteria</taxon>
        <taxon>Bacillati</taxon>
        <taxon>Actinomycetota</taxon>
        <taxon>Actinomycetes</taxon>
        <taxon>Kitasatosporales</taxon>
        <taxon>Streptomycetaceae</taxon>
        <taxon>Streptomyces</taxon>
    </lineage>
</organism>
<evidence type="ECO:0000313" key="2">
    <source>
        <dbReference type="Proteomes" id="UP001603013"/>
    </source>
</evidence>
<evidence type="ECO:0000313" key="1">
    <source>
        <dbReference type="EMBL" id="MFF8279941.1"/>
    </source>
</evidence>
<keyword evidence="2" id="KW-1185">Reference proteome</keyword>
<comment type="caution">
    <text evidence="1">The sequence shown here is derived from an EMBL/GenBank/DDBJ whole genome shotgun (WGS) entry which is preliminary data.</text>
</comment>
<evidence type="ECO:0008006" key="3">
    <source>
        <dbReference type="Google" id="ProtNLM"/>
    </source>
</evidence>
<dbReference type="EMBL" id="JBIBSM010000018">
    <property type="protein sequence ID" value="MFF8279941.1"/>
    <property type="molecule type" value="Genomic_DNA"/>
</dbReference>
<name>A0ABW6YKJ3_9ACTN</name>
<gene>
    <name evidence="1" type="ORF">ACF05T_28210</name>
</gene>
<dbReference type="RefSeq" id="WP_391936850.1">
    <property type="nucleotide sequence ID" value="NZ_JBIBSM010000018.1"/>
</dbReference>
<sequence length="125" mass="14079">MDVHRSVQLDDPGLPALMMRCADECLAFKDQIKSRREGVEVMPLLVYLAVVLENRFRSVKAQEDVYNHVYGAAMVFLADFEIDSVLFLELQSFVEVETDGGVNAPWPSLDAFDSQVLAPCFPPHF</sequence>